<evidence type="ECO:0000313" key="1">
    <source>
        <dbReference type="EMBL" id="QBQ74712.1"/>
    </source>
</evidence>
<gene>
    <name evidence="1" type="ORF">BcepSauron_332</name>
</gene>
<dbReference type="EMBL" id="MK552141">
    <property type="protein sequence ID" value="QBQ74712.1"/>
    <property type="molecule type" value="Genomic_DNA"/>
</dbReference>
<proteinExistence type="predicted"/>
<sequence>MDRSDEYYEGYDAFCAGLTDADNPYEAGTDKGMDWFDGHMDAECDHMAPEREDGPQTEAP</sequence>
<reference evidence="1 2" key="1">
    <citation type="submission" date="2019-02" db="EMBL/GenBank/DDBJ databases">
        <title>Complete genome sequence of Burkholderia cenocepacia phage BcepSauron.</title>
        <authorList>
            <person name="Park K."/>
            <person name="Gonzalez C."/>
            <person name="Liu M."/>
            <person name="Gill J."/>
        </authorList>
    </citation>
    <scope>NUCLEOTIDE SEQUENCE [LARGE SCALE GENOMIC DNA]</scope>
</reference>
<protein>
    <submittedName>
        <fullName evidence="1">Dnase type 1</fullName>
    </submittedName>
</protein>
<dbReference type="Proteomes" id="UP000301424">
    <property type="component" value="Segment"/>
</dbReference>
<organism evidence="1 2">
    <name type="scientific">Burkholderia phage BcepSauron</name>
    <dbReference type="NCBI Taxonomy" id="2530033"/>
    <lineage>
        <taxon>Viruses</taxon>
        <taxon>Duplodnaviria</taxon>
        <taxon>Heunggongvirae</taxon>
        <taxon>Uroviricota</taxon>
        <taxon>Caudoviricetes</taxon>
        <taxon>Sarumanvirus</taxon>
        <taxon>Sarumanvirus bcepsauron</taxon>
    </lineage>
</organism>
<name>A0A482MNC4_9CAUD</name>
<evidence type="ECO:0000313" key="2">
    <source>
        <dbReference type="Proteomes" id="UP000301424"/>
    </source>
</evidence>
<accession>A0A482MNC4</accession>
<keyword evidence="2" id="KW-1185">Reference proteome</keyword>